<evidence type="ECO:0000256" key="1">
    <source>
        <dbReference type="ARBA" id="ARBA00004651"/>
    </source>
</evidence>
<dbReference type="GO" id="GO:0005886">
    <property type="term" value="C:plasma membrane"/>
    <property type="evidence" value="ECO:0007669"/>
    <property type="project" value="UniProtKB-SubCell"/>
</dbReference>
<keyword evidence="5" id="KW-1133">Transmembrane helix</keyword>
<evidence type="ECO:0000256" key="2">
    <source>
        <dbReference type="ARBA" id="ARBA00022448"/>
    </source>
</evidence>
<dbReference type="KEGG" id="pbk:Back11_34380"/>
<protein>
    <submittedName>
        <fullName evidence="7">Protein LplC</fullName>
    </submittedName>
</protein>
<accession>A0A3G9JB09</accession>
<dbReference type="InterPro" id="IPR035906">
    <property type="entry name" value="MetI-like_sf"/>
</dbReference>
<reference evidence="7 8" key="1">
    <citation type="submission" date="2018-11" db="EMBL/GenBank/DDBJ databases">
        <title>Complete genome sequence of Paenibacillus baekrokdamisoli strain KCTC 33723.</title>
        <authorList>
            <person name="Kang S.W."/>
            <person name="Lee K.C."/>
            <person name="Kim K.K."/>
            <person name="Kim J.S."/>
            <person name="Kim D.S."/>
            <person name="Ko S.H."/>
            <person name="Yang S.H."/>
            <person name="Lee J.S."/>
        </authorList>
    </citation>
    <scope>NUCLEOTIDE SEQUENCE [LARGE SCALE GENOMIC DNA]</scope>
    <source>
        <strain evidence="7 8">KCTC 33723</strain>
    </source>
</reference>
<gene>
    <name evidence="7" type="primary">lplC_6</name>
    <name evidence="7" type="ORF">Back11_34380</name>
</gene>
<evidence type="ECO:0000256" key="5">
    <source>
        <dbReference type="ARBA" id="ARBA00022989"/>
    </source>
</evidence>
<dbReference type="EMBL" id="AP019308">
    <property type="protein sequence ID" value="BBH22093.1"/>
    <property type="molecule type" value="Genomic_DNA"/>
</dbReference>
<name>A0A3G9JB09_9BACL</name>
<dbReference type="GO" id="GO:0055085">
    <property type="term" value="P:transmembrane transport"/>
    <property type="evidence" value="ECO:0007669"/>
    <property type="project" value="InterPro"/>
</dbReference>
<dbReference type="SUPFAM" id="SSF161098">
    <property type="entry name" value="MetI-like"/>
    <property type="match status" value="1"/>
</dbReference>
<dbReference type="CDD" id="cd06261">
    <property type="entry name" value="TM_PBP2"/>
    <property type="match status" value="1"/>
</dbReference>
<keyword evidence="4" id="KW-0812">Transmembrane</keyword>
<dbReference type="RefSeq" id="WP_125659627.1">
    <property type="nucleotide sequence ID" value="NZ_AP019308.1"/>
</dbReference>
<dbReference type="PROSITE" id="PS50928">
    <property type="entry name" value="ABC_TM1"/>
    <property type="match status" value="1"/>
</dbReference>
<dbReference type="AlphaFoldDB" id="A0A3G9JB09"/>
<dbReference type="Gene3D" id="1.10.3720.10">
    <property type="entry name" value="MetI-like"/>
    <property type="match status" value="1"/>
</dbReference>
<evidence type="ECO:0000256" key="4">
    <source>
        <dbReference type="ARBA" id="ARBA00022692"/>
    </source>
</evidence>
<keyword evidence="2" id="KW-0813">Transport</keyword>
<dbReference type="InterPro" id="IPR000515">
    <property type="entry name" value="MetI-like"/>
</dbReference>
<proteinExistence type="predicted"/>
<evidence type="ECO:0000313" key="8">
    <source>
        <dbReference type="Proteomes" id="UP000275368"/>
    </source>
</evidence>
<keyword evidence="6" id="KW-0472">Membrane</keyword>
<keyword evidence="8" id="KW-1185">Reference proteome</keyword>
<comment type="subcellular location">
    <subcellularLocation>
        <location evidence="1">Cell membrane</location>
        <topology evidence="1">Multi-pass membrane protein</topology>
    </subcellularLocation>
</comment>
<evidence type="ECO:0000256" key="6">
    <source>
        <dbReference type="ARBA" id="ARBA00023136"/>
    </source>
</evidence>
<evidence type="ECO:0000256" key="3">
    <source>
        <dbReference type="ARBA" id="ARBA00022475"/>
    </source>
</evidence>
<sequence length="298" mass="33236">MDFNVSLGRRVFLICNNVFLIALAVVCLLPLINILALSFSSSSAATAGAVKLWPVDFTLSSYKYALSKPEFLQSLLVSIQRVVLGTIISLLVVIISAYPLSKERTDFPMRTFYVWFFFVTILFSGGLIPTYMVIRNYHMLDTVWALVFPGAVAVFNIVLLLNFFRGTPKEIQEAALVDGCTHWQLLWKMMVPISMPALATILLFTCVGQWNSWFDGLIYMNSPTNYPLQTYLQTLVVSTELFTAGGNLTADDMKALAEVSDRTTKASQIFLAALPVLVLYPFLQKYFMKGIVLGSVKG</sequence>
<dbReference type="Proteomes" id="UP000275368">
    <property type="component" value="Chromosome"/>
</dbReference>
<evidence type="ECO:0000313" key="7">
    <source>
        <dbReference type="EMBL" id="BBH22093.1"/>
    </source>
</evidence>
<dbReference type="PANTHER" id="PTHR43744:SF9">
    <property type="entry name" value="POLYGALACTURONAN_RHAMNOGALACTURONAN TRANSPORT SYSTEM PERMEASE PROTEIN YTCP"/>
    <property type="match status" value="1"/>
</dbReference>
<dbReference type="PANTHER" id="PTHR43744">
    <property type="entry name" value="ABC TRANSPORTER PERMEASE PROTEIN MG189-RELATED-RELATED"/>
    <property type="match status" value="1"/>
</dbReference>
<organism evidence="7 8">
    <name type="scientific">Paenibacillus baekrokdamisoli</name>
    <dbReference type="NCBI Taxonomy" id="1712516"/>
    <lineage>
        <taxon>Bacteria</taxon>
        <taxon>Bacillati</taxon>
        <taxon>Bacillota</taxon>
        <taxon>Bacilli</taxon>
        <taxon>Bacillales</taxon>
        <taxon>Paenibacillaceae</taxon>
        <taxon>Paenibacillus</taxon>
    </lineage>
</organism>
<dbReference type="OrthoDB" id="9810086at2"/>
<keyword evidence="3" id="KW-1003">Cell membrane</keyword>